<organism evidence="1">
    <name type="scientific">Anguilla anguilla</name>
    <name type="common">European freshwater eel</name>
    <name type="synonym">Muraena anguilla</name>
    <dbReference type="NCBI Taxonomy" id="7936"/>
    <lineage>
        <taxon>Eukaryota</taxon>
        <taxon>Metazoa</taxon>
        <taxon>Chordata</taxon>
        <taxon>Craniata</taxon>
        <taxon>Vertebrata</taxon>
        <taxon>Euteleostomi</taxon>
        <taxon>Actinopterygii</taxon>
        <taxon>Neopterygii</taxon>
        <taxon>Teleostei</taxon>
        <taxon>Anguilliformes</taxon>
        <taxon>Anguillidae</taxon>
        <taxon>Anguilla</taxon>
    </lineage>
</organism>
<dbReference type="AlphaFoldDB" id="A0A0E9U280"/>
<evidence type="ECO:0000313" key="1">
    <source>
        <dbReference type="EMBL" id="JAH59832.1"/>
    </source>
</evidence>
<reference evidence="1" key="1">
    <citation type="submission" date="2014-11" db="EMBL/GenBank/DDBJ databases">
        <authorList>
            <person name="Amaro Gonzalez C."/>
        </authorList>
    </citation>
    <scope>NUCLEOTIDE SEQUENCE</scope>
</reference>
<proteinExistence type="predicted"/>
<dbReference type="EMBL" id="GBXM01048745">
    <property type="protein sequence ID" value="JAH59832.1"/>
    <property type="molecule type" value="Transcribed_RNA"/>
</dbReference>
<protein>
    <submittedName>
        <fullName evidence="1">Uncharacterized protein</fullName>
    </submittedName>
</protein>
<sequence length="17" mass="2146">MVKFSKPKTVFHLWFSY</sequence>
<name>A0A0E9U280_ANGAN</name>
<reference evidence="1" key="2">
    <citation type="journal article" date="2015" name="Fish Shellfish Immunol.">
        <title>Early steps in the European eel (Anguilla anguilla)-Vibrio vulnificus interaction in the gills: Role of the RtxA13 toxin.</title>
        <authorList>
            <person name="Callol A."/>
            <person name="Pajuelo D."/>
            <person name="Ebbesson L."/>
            <person name="Teles M."/>
            <person name="MacKenzie S."/>
            <person name="Amaro C."/>
        </authorList>
    </citation>
    <scope>NUCLEOTIDE SEQUENCE</scope>
</reference>
<accession>A0A0E9U280</accession>